<protein>
    <recommendedName>
        <fullName evidence="5">Terminase small subunit</fullName>
    </recommendedName>
</protein>
<dbReference type="PATRIC" id="fig|28037.100.peg.185"/>
<reference evidence="4" key="2">
    <citation type="submission" date="2020-08" db="EMBL/GenBank/DDBJ databases">
        <title>Complete genome sequence of Streptococcus mitis strain Nm-65.</title>
        <authorList>
            <person name="Tabata A."/>
            <person name="Ohkuni H."/>
            <person name="Nagamune H."/>
        </authorList>
    </citation>
    <scope>NUCLEOTIDE SEQUENCE [LARGE SCALE GENOMIC DNA]</scope>
    <source>
        <strain evidence="4">Nm-65</strain>
    </source>
</reference>
<dbReference type="Proteomes" id="UP000516106">
    <property type="component" value="Chromosome"/>
</dbReference>
<reference evidence="2 3" key="1">
    <citation type="submission" date="2015-02" db="EMBL/GenBank/DDBJ databases">
        <title>Evolution of amylase-binding proteins of oral streptococcal species.</title>
        <authorList>
            <person name="Haase E.M."/>
        </authorList>
    </citation>
    <scope>NUCLEOTIDE SEQUENCE [LARGE SCALE GENOMIC DNA]</scope>
    <source>
        <strain evidence="2 3">SK137</strain>
    </source>
</reference>
<dbReference type="EMBL" id="AP023349">
    <property type="protein sequence ID" value="BCJ09613.1"/>
    <property type="molecule type" value="Genomic_DNA"/>
</dbReference>
<dbReference type="EMBL" id="JYGQ01000004">
    <property type="protein sequence ID" value="KJQ69866.1"/>
    <property type="molecule type" value="Genomic_DNA"/>
</dbReference>
<evidence type="ECO:0008006" key="5">
    <source>
        <dbReference type="Google" id="ProtNLM"/>
    </source>
</evidence>
<proteinExistence type="predicted"/>
<gene>
    <name evidence="1" type="primary">pi229</name>
    <name evidence="1" type="ORF">SMNM65_00450</name>
    <name evidence="2" type="ORF">TZ91_01704</name>
</gene>
<name>A0A081QCY8_STRMT</name>
<evidence type="ECO:0000313" key="1">
    <source>
        <dbReference type="EMBL" id="BCJ09613.1"/>
    </source>
</evidence>
<reference evidence="1" key="3">
    <citation type="journal article" date="2021" name="Microbiol. Resour. Announc.">
        <title>Complete Genome Sequence of Streptococcus mitis Strain Nm-65, Isolated from a Patient with Kawasaki Disease.</title>
        <authorList>
            <person name="Tabata A."/>
            <person name="Ohkuni H."/>
            <person name="Itoh Y."/>
            <person name="Fukunaga Y."/>
            <person name="Tomoyasu T."/>
            <person name="Nagamune H."/>
        </authorList>
    </citation>
    <scope>NUCLEOTIDE SEQUENCE</scope>
    <source>
        <strain evidence="1">Nm-65</strain>
    </source>
</reference>
<evidence type="ECO:0000313" key="4">
    <source>
        <dbReference type="Proteomes" id="UP000516106"/>
    </source>
</evidence>
<dbReference type="GeneID" id="45652488"/>
<sequence length="130" mass="14804">MAKPITAKSIKSKVVKQMKDLGTYRKEFEMIIDIFAGMLYQYQKLAQDYADMGYPVTDTYVNKAGAENERKVPILTAMEILRKDILSYSNQLMMNPKSLGEVVEQEGESVLTEVLKFKNEIKKKRVTGNG</sequence>
<dbReference type="InterPro" id="IPR006448">
    <property type="entry name" value="Phage_term_ssu_P27"/>
</dbReference>
<dbReference type="RefSeq" id="WP_001118282.1">
    <property type="nucleotide sequence ID" value="NZ_JALDUM010000008.1"/>
</dbReference>
<evidence type="ECO:0000313" key="3">
    <source>
        <dbReference type="Proteomes" id="UP000033415"/>
    </source>
</evidence>
<dbReference type="Proteomes" id="UP000033415">
    <property type="component" value="Unassembled WGS sequence"/>
</dbReference>
<dbReference type="Pfam" id="PF05119">
    <property type="entry name" value="Terminase_4"/>
    <property type="match status" value="1"/>
</dbReference>
<organism evidence="2 3">
    <name type="scientific">Streptococcus mitis</name>
    <dbReference type="NCBI Taxonomy" id="28037"/>
    <lineage>
        <taxon>Bacteria</taxon>
        <taxon>Bacillati</taxon>
        <taxon>Bacillota</taxon>
        <taxon>Bacilli</taxon>
        <taxon>Lactobacillales</taxon>
        <taxon>Streptococcaceae</taxon>
        <taxon>Streptococcus</taxon>
        <taxon>Streptococcus mitis group</taxon>
    </lineage>
</organism>
<accession>A0A081QCY8</accession>
<evidence type="ECO:0000313" key="2">
    <source>
        <dbReference type="EMBL" id="KJQ69866.1"/>
    </source>
</evidence>
<dbReference type="AlphaFoldDB" id="A0A081QCY8"/>